<dbReference type="EMBL" id="JAYMYQ010000001">
    <property type="protein sequence ID" value="KAK7362980.1"/>
    <property type="molecule type" value="Genomic_DNA"/>
</dbReference>
<accession>A0AAN9MXR0</accession>
<comment type="caution">
    <text evidence="1">The sequence shown here is derived from an EMBL/GenBank/DDBJ whole genome shotgun (WGS) entry which is preliminary data.</text>
</comment>
<gene>
    <name evidence="1" type="ORF">VNO77_05105</name>
</gene>
<keyword evidence="2" id="KW-1185">Reference proteome</keyword>
<protein>
    <submittedName>
        <fullName evidence="1">Uncharacterized protein</fullName>
    </submittedName>
</protein>
<name>A0AAN9MXR0_CANGL</name>
<evidence type="ECO:0000313" key="2">
    <source>
        <dbReference type="Proteomes" id="UP001367508"/>
    </source>
</evidence>
<dbReference type="Proteomes" id="UP001367508">
    <property type="component" value="Unassembled WGS sequence"/>
</dbReference>
<reference evidence="1 2" key="1">
    <citation type="submission" date="2024-01" db="EMBL/GenBank/DDBJ databases">
        <title>The genomes of 5 underutilized Papilionoideae crops provide insights into root nodulation and disease resistanc.</title>
        <authorList>
            <person name="Jiang F."/>
        </authorList>
    </citation>
    <scope>NUCLEOTIDE SEQUENCE [LARGE SCALE GENOMIC DNA]</scope>
    <source>
        <strain evidence="1">LVBAO_FW01</strain>
        <tissue evidence="1">Leaves</tissue>
    </source>
</reference>
<sequence length="68" mass="7479">MMTHPGTGSYTSEFRTTGKLSCSCTTRTFPGAEVDHGTLNYLWLKRASRDVYLKLATTVVVLSNVHLG</sequence>
<dbReference type="AlphaFoldDB" id="A0AAN9MXR0"/>
<organism evidence="1 2">
    <name type="scientific">Canavalia gladiata</name>
    <name type="common">Sword bean</name>
    <name type="synonym">Dolichos gladiatus</name>
    <dbReference type="NCBI Taxonomy" id="3824"/>
    <lineage>
        <taxon>Eukaryota</taxon>
        <taxon>Viridiplantae</taxon>
        <taxon>Streptophyta</taxon>
        <taxon>Embryophyta</taxon>
        <taxon>Tracheophyta</taxon>
        <taxon>Spermatophyta</taxon>
        <taxon>Magnoliopsida</taxon>
        <taxon>eudicotyledons</taxon>
        <taxon>Gunneridae</taxon>
        <taxon>Pentapetalae</taxon>
        <taxon>rosids</taxon>
        <taxon>fabids</taxon>
        <taxon>Fabales</taxon>
        <taxon>Fabaceae</taxon>
        <taxon>Papilionoideae</taxon>
        <taxon>50 kb inversion clade</taxon>
        <taxon>NPAAA clade</taxon>
        <taxon>indigoferoid/millettioid clade</taxon>
        <taxon>Phaseoleae</taxon>
        <taxon>Canavalia</taxon>
    </lineage>
</organism>
<proteinExistence type="predicted"/>
<evidence type="ECO:0000313" key="1">
    <source>
        <dbReference type="EMBL" id="KAK7362980.1"/>
    </source>
</evidence>